<evidence type="ECO:0000313" key="1">
    <source>
        <dbReference type="EMBL" id="TCP21520.1"/>
    </source>
</evidence>
<dbReference type="EMBL" id="SLXM01000018">
    <property type="protein sequence ID" value="TCP21520.1"/>
    <property type="molecule type" value="Genomic_DNA"/>
</dbReference>
<accession>A0A4R2NJB0</accession>
<reference evidence="1 2" key="1">
    <citation type="submission" date="2019-03" db="EMBL/GenBank/DDBJ databases">
        <title>Genomic Encyclopedia of Type Strains, Phase IV (KMG-IV): sequencing the most valuable type-strain genomes for metagenomic binning, comparative biology and taxonomic classification.</title>
        <authorList>
            <person name="Goeker M."/>
        </authorList>
    </citation>
    <scope>NUCLEOTIDE SEQUENCE [LARGE SCALE GENOMIC DNA]</scope>
    <source>
        <strain evidence="1 2">DSM 14836</strain>
    </source>
</reference>
<dbReference type="Proteomes" id="UP000294564">
    <property type="component" value="Unassembled WGS sequence"/>
</dbReference>
<comment type="caution">
    <text evidence="1">The sequence shown here is derived from an EMBL/GenBank/DDBJ whole genome shotgun (WGS) entry which is preliminary data.</text>
</comment>
<sequence length="48" mass="5796">MKINLIVIRTSNPEILKIQYEKLGFEFDYHKHGKRLISLSSRTKWICF</sequence>
<gene>
    <name evidence="1" type="ORF">EV195_1186</name>
</gene>
<name>A0A4R2NJB0_9FLAO</name>
<dbReference type="InterPro" id="IPR029068">
    <property type="entry name" value="Glyas_Bleomycin-R_OHBP_Dase"/>
</dbReference>
<evidence type="ECO:0000313" key="2">
    <source>
        <dbReference type="Proteomes" id="UP000294564"/>
    </source>
</evidence>
<proteinExistence type="predicted"/>
<organism evidence="1 2">
    <name type="scientific">Tenacibaculum skagerrakense</name>
    <dbReference type="NCBI Taxonomy" id="186571"/>
    <lineage>
        <taxon>Bacteria</taxon>
        <taxon>Pseudomonadati</taxon>
        <taxon>Bacteroidota</taxon>
        <taxon>Flavobacteriia</taxon>
        <taxon>Flavobacteriales</taxon>
        <taxon>Flavobacteriaceae</taxon>
        <taxon>Tenacibaculum</taxon>
    </lineage>
</organism>
<dbReference type="AlphaFoldDB" id="A0A4R2NJB0"/>
<dbReference type="Gene3D" id="3.10.180.10">
    <property type="entry name" value="2,3-Dihydroxybiphenyl 1,2-Dioxygenase, domain 1"/>
    <property type="match status" value="1"/>
</dbReference>
<keyword evidence="2" id="KW-1185">Reference proteome</keyword>
<protein>
    <submittedName>
        <fullName evidence="1">Uncharacterized protein</fullName>
    </submittedName>
</protein>